<evidence type="ECO:0000313" key="2">
    <source>
        <dbReference type="EMBL" id="CDJ57392.1"/>
    </source>
</evidence>
<evidence type="ECO:0000313" key="3">
    <source>
        <dbReference type="Proteomes" id="UP000030763"/>
    </source>
</evidence>
<reference evidence="2" key="1">
    <citation type="submission" date="2013-10" db="EMBL/GenBank/DDBJ databases">
        <title>Genomic analysis of the causative agents of coccidiosis in chickens.</title>
        <authorList>
            <person name="Reid A.J."/>
            <person name="Blake D."/>
            <person name="Billington K."/>
            <person name="Browne H."/>
            <person name="Dunn M."/>
            <person name="Hung S."/>
            <person name="Kawahara F."/>
            <person name="Miranda-Saavedra D."/>
            <person name="Mourier T."/>
            <person name="Nagra H."/>
            <person name="Otto T.D."/>
            <person name="Rawlings N."/>
            <person name="Sanchez A."/>
            <person name="Sanders M."/>
            <person name="Subramaniam C."/>
            <person name="Tay Y."/>
            <person name="Dear P."/>
            <person name="Doerig C."/>
            <person name="Gruber A."/>
            <person name="Parkinson J."/>
            <person name="Shirley M."/>
            <person name="Wan K.L."/>
            <person name="Berriman M."/>
            <person name="Tomley F."/>
            <person name="Pain A."/>
        </authorList>
    </citation>
    <scope>NUCLEOTIDE SEQUENCE [LARGE SCALE GENOMIC DNA]</scope>
    <source>
        <strain evidence="2">Weybridge</strain>
    </source>
</reference>
<keyword evidence="3" id="KW-1185">Reference proteome</keyword>
<evidence type="ECO:0000256" key="1">
    <source>
        <dbReference type="SAM" id="MobiDB-lite"/>
    </source>
</evidence>
<dbReference type="OrthoDB" id="329954at2759"/>
<dbReference type="RefSeq" id="XP_013334040.1">
    <property type="nucleotide sequence ID" value="XM_013478586.1"/>
</dbReference>
<dbReference type="EMBL" id="HG719271">
    <property type="protein sequence ID" value="CDJ57392.1"/>
    <property type="molecule type" value="Genomic_DNA"/>
</dbReference>
<dbReference type="Proteomes" id="UP000030763">
    <property type="component" value="Unassembled WGS sequence"/>
</dbReference>
<dbReference type="VEuPathDB" id="ToxoDB:EMWEY_00035810"/>
<sequence>MNISQEATAAQDAATTAQQLSTVQWDPSIPDPTLQPDLPEFCSEEEKQRALSAALSAAAEALQQEQQDSHEEGEPAAAAACCFPCSSEPAAAPSASSWVGVQRKEGGEEGEEELLVSEEALARLSSKQLNSLIENRLQDELRKAPSVSRQERLSVEEGIVSFSSFLTVKTPDLDMKNLGKPQPLTAFLPPSPLFTFDGKLGLDCKAFKINFFDAAANIVPPFFLKQGETLSKQQQQVLDSGVSNATEIDLFGPDAIHSLRQDLNAARKDLLAA</sequence>
<feature type="compositionally biased region" description="Low complexity" evidence="1">
    <location>
        <begin position="50"/>
        <end position="66"/>
    </location>
</feature>
<accession>U6LZJ7</accession>
<feature type="compositionally biased region" description="Low complexity" evidence="1">
    <location>
        <begin position="7"/>
        <end position="19"/>
    </location>
</feature>
<organism evidence="2 3">
    <name type="scientific">Eimeria maxima</name>
    <name type="common">Coccidian parasite</name>
    <dbReference type="NCBI Taxonomy" id="5804"/>
    <lineage>
        <taxon>Eukaryota</taxon>
        <taxon>Sar</taxon>
        <taxon>Alveolata</taxon>
        <taxon>Apicomplexa</taxon>
        <taxon>Conoidasida</taxon>
        <taxon>Coccidia</taxon>
        <taxon>Eucoccidiorida</taxon>
        <taxon>Eimeriorina</taxon>
        <taxon>Eimeriidae</taxon>
        <taxon>Eimeria</taxon>
    </lineage>
</organism>
<dbReference type="GeneID" id="25337567"/>
<proteinExistence type="predicted"/>
<name>U6LZJ7_EIMMA</name>
<gene>
    <name evidence="2" type="ORF">EMWEY_00035810</name>
</gene>
<dbReference type="AlphaFoldDB" id="U6LZJ7"/>
<protein>
    <submittedName>
        <fullName evidence="2">Uncharacterized protein</fullName>
    </submittedName>
</protein>
<feature type="region of interest" description="Disordered" evidence="1">
    <location>
        <begin position="1"/>
        <end position="75"/>
    </location>
</feature>
<reference evidence="2" key="2">
    <citation type="submission" date="2013-10" db="EMBL/GenBank/DDBJ databases">
        <authorList>
            <person name="Aslett M."/>
        </authorList>
    </citation>
    <scope>NUCLEOTIDE SEQUENCE [LARGE SCALE GENOMIC DNA]</scope>
    <source>
        <strain evidence="2">Weybridge</strain>
    </source>
</reference>